<dbReference type="Pfam" id="PF00528">
    <property type="entry name" value="BPD_transp_1"/>
    <property type="match status" value="1"/>
</dbReference>
<dbReference type="OrthoDB" id="9808674at2"/>
<dbReference type="InterPro" id="IPR035906">
    <property type="entry name" value="MetI-like_sf"/>
</dbReference>
<keyword evidence="7 8" id="KW-0472">Membrane</keyword>
<keyword evidence="6 8" id="KW-1133">Transmembrane helix</keyword>
<evidence type="ECO:0000256" key="2">
    <source>
        <dbReference type="ARBA" id="ARBA00010072"/>
    </source>
</evidence>
<reference evidence="10 11" key="1">
    <citation type="submission" date="2018-02" db="EMBL/GenBank/DDBJ databases">
        <title>The draft genome of Phyllobacterium myrsinacearum DSM5892.</title>
        <authorList>
            <person name="Li L."/>
            <person name="Liu L."/>
            <person name="Zhang X."/>
            <person name="Wang T."/>
        </authorList>
    </citation>
    <scope>NUCLEOTIDE SEQUENCE [LARGE SCALE GENOMIC DNA]</scope>
    <source>
        <strain evidence="10 11">DSM 5892</strain>
    </source>
</reference>
<feature type="transmembrane region" description="Helical" evidence="8">
    <location>
        <begin position="103"/>
        <end position="122"/>
    </location>
</feature>
<dbReference type="GO" id="GO:0043190">
    <property type="term" value="C:ATP-binding cassette (ABC) transporter complex"/>
    <property type="evidence" value="ECO:0007669"/>
    <property type="project" value="InterPro"/>
</dbReference>
<sequence length="245" mass="27434">MMAYWQNVWDRWQFLWDDRGDGVTYFQWMLSAWGYTVAVAAASLVIALVFGILIGTLRTLSGHRIISAFAAGWVELFRNIPILVQLFIWFFVISELVPGMRSVPGFVLACCALGFFTSARIAEQIRAGIQALPTGQRNAAYAVGFTQFQTYRYVILPQTFRIIIPPLTSEAMNIVKNSSVAFAVSIPELISFAMQTQEETSRGVEVYLAATVLYAVTALVVNRVMAFMERRMRIPGLTLQTQGAH</sequence>
<keyword evidence="3 8" id="KW-0813">Transport</keyword>
<dbReference type="InterPro" id="IPR010065">
    <property type="entry name" value="AA_ABC_transptr_permease_3TM"/>
</dbReference>
<accession>A0A2S9JFN1</accession>
<dbReference type="CDD" id="cd06261">
    <property type="entry name" value="TM_PBP2"/>
    <property type="match status" value="1"/>
</dbReference>
<evidence type="ECO:0000256" key="5">
    <source>
        <dbReference type="ARBA" id="ARBA00022692"/>
    </source>
</evidence>
<dbReference type="SUPFAM" id="SSF161098">
    <property type="entry name" value="MetI-like"/>
    <property type="match status" value="1"/>
</dbReference>
<keyword evidence="4" id="KW-1003">Cell membrane</keyword>
<evidence type="ECO:0000256" key="6">
    <source>
        <dbReference type="ARBA" id="ARBA00022989"/>
    </source>
</evidence>
<dbReference type="PANTHER" id="PTHR30614">
    <property type="entry name" value="MEMBRANE COMPONENT OF AMINO ACID ABC TRANSPORTER"/>
    <property type="match status" value="1"/>
</dbReference>
<feature type="transmembrane region" description="Helical" evidence="8">
    <location>
        <begin position="32"/>
        <end position="55"/>
    </location>
</feature>
<dbReference type="AlphaFoldDB" id="A0A2S9JFN1"/>
<evidence type="ECO:0000313" key="11">
    <source>
        <dbReference type="Proteomes" id="UP000238563"/>
    </source>
</evidence>
<dbReference type="InterPro" id="IPR043429">
    <property type="entry name" value="ArtM/GltK/GlnP/TcyL/YhdX-like"/>
</dbReference>
<evidence type="ECO:0000256" key="1">
    <source>
        <dbReference type="ARBA" id="ARBA00004429"/>
    </source>
</evidence>
<evidence type="ECO:0000259" key="9">
    <source>
        <dbReference type="PROSITE" id="PS50928"/>
    </source>
</evidence>
<keyword evidence="11" id="KW-1185">Reference proteome</keyword>
<dbReference type="RefSeq" id="WP_105735282.1">
    <property type="nucleotide sequence ID" value="NZ_PVBT01000005.1"/>
</dbReference>
<evidence type="ECO:0000256" key="8">
    <source>
        <dbReference type="RuleBase" id="RU363032"/>
    </source>
</evidence>
<dbReference type="PROSITE" id="PS50928">
    <property type="entry name" value="ABC_TM1"/>
    <property type="match status" value="1"/>
</dbReference>
<evidence type="ECO:0000256" key="3">
    <source>
        <dbReference type="ARBA" id="ARBA00022448"/>
    </source>
</evidence>
<evidence type="ECO:0000256" key="4">
    <source>
        <dbReference type="ARBA" id="ARBA00022475"/>
    </source>
</evidence>
<comment type="similarity">
    <text evidence="2">Belongs to the binding-protein-dependent transport system permease family. HisMQ subfamily.</text>
</comment>
<evidence type="ECO:0000256" key="7">
    <source>
        <dbReference type="ARBA" id="ARBA00023136"/>
    </source>
</evidence>
<organism evidence="10 11">
    <name type="scientific">Phyllobacterium myrsinacearum</name>
    <dbReference type="NCBI Taxonomy" id="28101"/>
    <lineage>
        <taxon>Bacteria</taxon>
        <taxon>Pseudomonadati</taxon>
        <taxon>Pseudomonadota</taxon>
        <taxon>Alphaproteobacteria</taxon>
        <taxon>Hyphomicrobiales</taxon>
        <taxon>Phyllobacteriaceae</taxon>
        <taxon>Phyllobacterium</taxon>
    </lineage>
</organism>
<comment type="subcellular location">
    <subcellularLocation>
        <location evidence="1">Cell inner membrane</location>
        <topology evidence="1">Multi-pass membrane protein</topology>
    </subcellularLocation>
    <subcellularLocation>
        <location evidence="8">Cell membrane</location>
        <topology evidence="8">Multi-pass membrane protein</topology>
    </subcellularLocation>
</comment>
<dbReference type="EMBL" id="PVBT01000005">
    <property type="protein sequence ID" value="PRD51725.1"/>
    <property type="molecule type" value="Genomic_DNA"/>
</dbReference>
<name>A0A2S9JFN1_9HYPH</name>
<dbReference type="GO" id="GO:0022857">
    <property type="term" value="F:transmembrane transporter activity"/>
    <property type="evidence" value="ECO:0007669"/>
    <property type="project" value="InterPro"/>
</dbReference>
<gene>
    <name evidence="10" type="ORF">C5750_17925</name>
</gene>
<dbReference type="Gene3D" id="1.10.3720.10">
    <property type="entry name" value="MetI-like"/>
    <property type="match status" value="1"/>
</dbReference>
<feature type="transmembrane region" description="Helical" evidence="8">
    <location>
        <begin position="76"/>
        <end position="97"/>
    </location>
</feature>
<dbReference type="NCBIfam" id="TIGR01726">
    <property type="entry name" value="HEQRo_perm_3TM"/>
    <property type="match status" value="1"/>
</dbReference>
<keyword evidence="5 8" id="KW-0812">Transmembrane</keyword>
<feature type="domain" description="ABC transmembrane type-1" evidence="9">
    <location>
        <begin position="33"/>
        <end position="225"/>
    </location>
</feature>
<evidence type="ECO:0000313" key="10">
    <source>
        <dbReference type="EMBL" id="PRD51725.1"/>
    </source>
</evidence>
<dbReference type="InterPro" id="IPR000515">
    <property type="entry name" value="MetI-like"/>
</dbReference>
<protein>
    <submittedName>
        <fullName evidence="10">Glutamate ABC transporter permease</fullName>
    </submittedName>
</protein>
<feature type="transmembrane region" description="Helical" evidence="8">
    <location>
        <begin position="206"/>
        <end position="225"/>
    </location>
</feature>
<dbReference type="Proteomes" id="UP000238563">
    <property type="component" value="Unassembled WGS sequence"/>
</dbReference>
<dbReference type="GO" id="GO:0006865">
    <property type="term" value="P:amino acid transport"/>
    <property type="evidence" value="ECO:0007669"/>
    <property type="project" value="TreeGrafter"/>
</dbReference>
<proteinExistence type="inferred from homology"/>
<dbReference type="PANTHER" id="PTHR30614:SF42">
    <property type="entry name" value="GLUTAMATE_ASPARTATE IMPORT PERMEASE PROTEIN GLTJ"/>
    <property type="match status" value="1"/>
</dbReference>
<comment type="caution">
    <text evidence="10">The sequence shown here is derived from an EMBL/GenBank/DDBJ whole genome shotgun (WGS) entry which is preliminary data.</text>
</comment>